<evidence type="ECO:0000259" key="2">
    <source>
        <dbReference type="Pfam" id="PF00140"/>
    </source>
</evidence>
<reference evidence="3" key="1">
    <citation type="submission" date="2018-05" db="EMBL/GenBank/DDBJ databases">
        <authorList>
            <person name="Lanie J.A."/>
            <person name="Ng W.-L."/>
            <person name="Kazmierczak K.M."/>
            <person name="Andrzejewski T.M."/>
            <person name="Davidsen T.M."/>
            <person name="Wayne K.J."/>
            <person name="Tettelin H."/>
            <person name="Glass J.I."/>
            <person name="Rusch D."/>
            <person name="Podicherti R."/>
            <person name="Tsui H.-C.T."/>
            <person name="Winkler M.E."/>
        </authorList>
    </citation>
    <scope>NUCLEOTIDE SEQUENCE</scope>
</reference>
<dbReference type="PANTHER" id="PTHR30376">
    <property type="entry name" value="SIGMA FACTOR RPOH HEAT SHOCK RELATED"/>
    <property type="match status" value="1"/>
</dbReference>
<dbReference type="GO" id="GO:0003677">
    <property type="term" value="F:DNA binding"/>
    <property type="evidence" value="ECO:0007669"/>
    <property type="project" value="InterPro"/>
</dbReference>
<dbReference type="InterPro" id="IPR013325">
    <property type="entry name" value="RNA_pol_sigma_r2"/>
</dbReference>
<dbReference type="AlphaFoldDB" id="A0A381N9L2"/>
<evidence type="ECO:0000256" key="1">
    <source>
        <dbReference type="SAM" id="MobiDB-lite"/>
    </source>
</evidence>
<sequence>MAETQNKQSQDVKPDKSQVVLQKKAPVKQPEKKKTKVSKVNSGSISMYLAEIGKFEPLPPQREVELAIRIQDGDELAMKELVEANLRFVVSVAKKYQGNGLSLAD</sequence>
<dbReference type="InterPro" id="IPR050813">
    <property type="entry name" value="Sigma-70_Factor"/>
</dbReference>
<dbReference type="GO" id="GO:0016987">
    <property type="term" value="F:sigma factor activity"/>
    <property type="evidence" value="ECO:0007669"/>
    <property type="project" value="InterPro"/>
</dbReference>
<dbReference type="Pfam" id="PF00140">
    <property type="entry name" value="Sigma70_r1_2"/>
    <property type="match status" value="1"/>
</dbReference>
<dbReference type="Gene3D" id="1.20.120.1810">
    <property type="match status" value="1"/>
</dbReference>
<accession>A0A381N9L2</accession>
<organism evidence="3">
    <name type="scientific">marine metagenome</name>
    <dbReference type="NCBI Taxonomy" id="408172"/>
    <lineage>
        <taxon>unclassified sequences</taxon>
        <taxon>metagenomes</taxon>
        <taxon>ecological metagenomes</taxon>
    </lineage>
</organism>
<dbReference type="PANTHER" id="PTHR30376:SF3">
    <property type="entry name" value="RNA POLYMERASE SIGMA FACTOR RPOH"/>
    <property type="match status" value="1"/>
</dbReference>
<feature type="region of interest" description="Disordered" evidence="1">
    <location>
        <begin position="1"/>
        <end position="37"/>
    </location>
</feature>
<feature type="domain" description="RNA polymerase sigma-70 region 1.2" evidence="2">
    <location>
        <begin position="44"/>
        <end position="76"/>
    </location>
</feature>
<feature type="non-terminal residue" evidence="3">
    <location>
        <position position="105"/>
    </location>
</feature>
<protein>
    <recommendedName>
        <fullName evidence="2">RNA polymerase sigma-70 region 1.2 domain-containing protein</fullName>
    </recommendedName>
</protein>
<name>A0A381N9L2_9ZZZZ</name>
<dbReference type="SUPFAM" id="SSF88946">
    <property type="entry name" value="Sigma2 domain of RNA polymerase sigma factors"/>
    <property type="match status" value="1"/>
</dbReference>
<evidence type="ECO:0000313" key="3">
    <source>
        <dbReference type="EMBL" id="SUZ51205.1"/>
    </source>
</evidence>
<proteinExistence type="predicted"/>
<dbReference type="EMBL" id="UINC01000211">
    <property type="protein sequence ID" value="SUZ51205.1"/>
    <property type="molecule type" value="Genomic_DNA"/>
</dbReference>
<dbReference type="GO" id="GO:0006352">
    <property type="term" value="P:DNA-templated transcription initiation"/>
    <property type="evidence" value="ECO:0007669"/>
    <property type="project" value="InterPro"/>
</dbReference>
<gene>
    <name evidence="3" type="ORF">METZ01_LOCUS4059</name>
</gene>
<dbReference type="InterPro" id="IPR009042">
    <property type="entry name" value="RNA_pol_sigma70_r1_2"/>
</dbReference>